<dbReference type="AlphaFoldDB" id="A0A1Y2BVG6"/>
<feature type="compositionally biased region" description="Polar residues" evidence="1">
    <location>
        <begin position="243"/>
        <end position="255"/>
    </location>
</feature>
<evidence type="ECO:0008006" key="4">
    <source>
        <dbReference type="Google" id="ProtNLM"/>
    </source>
</evidence>
<proteinExistence type="predicted"/>
<protein>
    <recommendedName>
        <fullName evidence="4">Nucleotide-diphospho-sugar transferase</fullName>
    </recommendedName>
</protein>
<evidence type="ECO:0000313" key="2">
    <source>
        <dbReference type="EMBL" id="ORY38768.1"/>
    </source>
</evidence>
<feature type="region of interest" description="Disordered" evidence="1">
    <location>
        <begin position="232"/>
        <end position="255"/>
    </location>
</feature>
<dbReference type="OrthoDB" id="2100988at2759"/>
<evidence type="ECO:0000256" key="1">
    <source>
        <dbReference type="SAM" id="MobiDB-lite"/>
    </source>
</evidence>
<gene>
    <name evidence="2" type="ORF">BCR33DRAFT_853753</name>
</gene>
<dbReference type="Proteomes" id="UP000193642">
    <property type="component" value="Unassembled WGS sequence"/>
</dbReference>
<dbReference type="STRING" id="329046.A0A1Y2BVG6"/>
<dbReference type="InterPro" id="IPR029044">
    <property type="entry name" value="Nucleotide-diphossugar_trans"/>
</dbReference>
<reference evidence="2 3" key="1">
    <citation type="submission" date="2016-07" db="EMBL/GenBank/DDBJ databases">
        <title>Pervasive Adenine N6-methylation of Active Genes in Fungi.</title>
        <authorList>
            <consortium name="DOE Joint Genome Institute"/>
            <person name="Mondo S.J."/>
            <person name="Dannebaum R.O."/>
            <person name="Kuo R.C."/>
            <person name="Labutti K."/>
            <person name="Haridas S."/>
            <person name="Kuo A."/>
            <person name="Salamov A."/>
            <person name="Ahrendt S.R."/>
            <person name="Lipzen A."/>
            <person name="Sullivan W."/>
            <person name="Andreopoulos W.B."/>
            <person name="Clum A."/>
            <person name="Lindquist E."/>
            <person name="Daum C."/>
            <person name="Ramamoorthy G.K."/>
            <person name="Gryganskyi A."/>
            <person name="Culley D."/>
            <person name="Magnuson J.K."/>
            <person name="James T.Y."/>
            <person name="O'Malley M.A."/>
            <person name="Stajich J.E."/>
            <person name="Spatafora J.W."/>
            <person name="Visel A."/>
            <person name="Grigoriev I.V."/>
        </authorList>
    </citation>
    <scope>NUCLEOTIDE SEQUENCE [LARGE SCALE GENOMIC DNA]</scope>
    <source>
        <strain evidence="2 3">JEL800</strain>
    </source>
</reference>
<evidence type="ECO:0000313" key="3">
    <source>
        <dbReference type="Proteomes" id="UP000193642"/>
    </source>
</evidence>
<dbReference type="SUPFAM" id="SSF53448">
    <property type="entry name" value="Nucleotide-diphospho-sugar transferases"/>
    <property type="match status" value="1"/>
</dbReference>
<organism evidence="2 3">
    <name type="scientific">Rhizoclosmatium globosum</name>
    <dbReference type="NCBI Taxonomy" id="329046"/>
    <lineage>
        <taxon>Eukaryota</taxon>
        <taxon>Fungi</taxon>
        <taxon>Fungi incertae sedis</taxon>
        <taxon>Chytridiomycota</taxon>
        <taxon>Chytridiomycota incertae sedis</taxon>
        <taxon>Chytridiomycetes</taxon>
        <taxon>Chytridiales</taxon>
        <taxon>Chytriomycetaceae</taxon>
        <taxon>Rhizoclosmatium</taxon>
    </lineage>
</organism>
<keyword evidence="3" id="KW-1185">Reference proteome</keyword>
<comment type="caution">
    <text evidence="2">The sequence shown here is derived from an EMBL/GenBank/DDBJ whole genome shotgun (WGS) entry which is preliminary data.</text>
</comment>
<dbReference type="EMBL" id="MCGO01000042">
    <property type="protein sequence ID" value="ORY38768.1"/>
    <property type="molecule type" value="Genomic_DNA"/>
</dbReference>
<name>A0A1Y2BVG6_9FUNG</name>
<accession>A0A1Y2BVG6</accession>
<sequence>MKLRNARPMPCLIITAATAISIIWLVNASITPTTSSFTQPSHTQTPVTVTSDSLLTTNHEFSIPSVTLPSKISQSQLKQLDHDALVYPHKFVQPTHTSESTTIVFNLYSGPVENIESQLRYACGLHSAETPVTGIWVYAFASPNATDYRRVVQDANASDVCLSNNITVSYTESTFNYKFHGRFLLAPMVTSKYLMMVDDDVILSKRMLGEFIQMMRLKPRLLGTAGQLRSPRQGINPGWESPDSPQVQTSTPTERNQPRVDYLCNIWFMKSSWTLLLTRDHPLTWYTGEDIHFSYVLKKYLGVESAVVKLTVDVEDEVMPLLSKNHRATREVSVADVRNDLFRLNLGRGIGLELGGTVVKTVVFVQDVEAAYAVLKVFDEGRKGRKGSVDRDSVSGVLKSPSCMMFSGREESQEKLDLLRLVAIRYSHLASCELYLRPKWGSQPRPVRYFDLKLGFGIENGEYPVVTAAADMIPAVYGILNGGIDAKSLERVIMVTSQDRDKKKEEAKVYRQVMKLVVDMVNNEVGLRGGAFHRQKKRTKKIELVEVNVL</sequence>